<dbReference type="AlphaFoldDB" id="A0A1A2ZUT6"/>
<organism evidence="1 2">
    <name type="scientific">Mycobacterium kyorinense</name>
    <dbReference type="NCBI Taxonomy" id="487514"/>
    <lineage>
        <taxon>Bacteria</taxon>
        <taxon>Bacillati</taxon>
        <taxon>Actinomycetota</taxon>
        <taxon>Actinomycetes</taxon>
        <taxon>Mycobacteriales</taxon>
        <taxon>Mycobacteriaceae</taxon>
        <taxon>Mycobacterium</taxon>
    </lineage>
</organism>
<dbReference type="EMBL" id="LZKJ01000008">
    <property type="protein sequence ID" value="OBI53463.1"/>
    <property type="molecule type" value="Genomic_DNA"/>
</dbReference>
<evidence type="ECO:0000313" key="2">
    <source>
        <dbReference type="Proteomes" id="UP000093592"/>
    </source>
</evidence>
<comment type="caution">
    <text evidence="1">The sequence shown here is derived from an EMBL/GenBank/DDBJ whole genome shotgun (WGS) entry which is preliminary data.</text>
</comment>
<sequence length="99" mass="11071">MTGKVFNFEETHARMNRTVDLAAVLKTISAAELEFFRRWFDAFAEVNHKGAAGVGKALGVLVDAEKARREWAAARVRAEFDSMMAELPRPSLTDILSEE</sequence>
<reference evidence="2" key="1">
    <citation type="submission" date="2016-06" db="EMBL/GenBank/DDBJ databases">
        <authorList>
            <person name="Sutton G."/>
            <person name="Brinkac L."/>
            <person name="Sanka R."/>
            <person name="Adams M."/>
            <person name="Lau E."/>
            <person name="Sam S."/>
            <person name="Sreng N."/>
            <person name="Him V."/>
            <person name="Kerleguer A."/>
            <person name="Cheng S."/>
        </authorList>
    </citation>
    <scope>NUCLEOTIDE SEQUENCE [LARGE SCALE GENOMIC DNA]</scope>
    <source>
        <strain evidence="2">E861</strain>
    </source>
</reference>
<dbReference type="Proteomes" id="UP000093592">
    <property type="component" value="Unassembled WGS sequence"/>
</dbReference>
<accession>A0A1A2ZUT6</accession>
<name>A0A1A2ZUT6_9MYCO</name>
<gene>
    <name evidence="1" type="ORF">A5707_11360</name>
</gene>
<proteinExistence type="predicted"/>
<dbReference type="RefSeq" id="WP_065012580.1">
    <property type="nucleotide sequence ID" value="NZ_LZKJ01000008.1"/>
</dbReference>
<evidence type="ECO:0000313" key="1">
    <source>
        <dbReference type="EMBL" id="OBI53463.1"/>
    </source>
</evidence>
<protein>
    <submittedName>
        <fullName evidence="1">Uncharacterized protein</fullName>
    </submittedName>
</protein>